<dbReference type="Pfam" id="PF00196">
    <property type="entry name" value="GerE"/>
    <property type="match status" value="1"/>
</dbReference>
<evidence type="ECO:0000313" key="5">
    <source>
        <dbReference type="EMBL" id="MWB78183.1"/>
    </source>
</evidence>
<keyword evidence="2" id="KW-0238">DNA-binding</keyword>
<keyword evidence="3" id="KW-0804">Transcription</keyword>
<feature type="domain" description="HTH luxR-type" evidence="4">
    <location>
        <begin position="212"/>
        <end position="239"/>
    </location>
</feature>
<dbReference type="SMART" id="SM00421">
    <property type="entry name" value="HTH_LUXR"/>
    <property type="match status" value="1"/>
</dbReference>
<dbReference type="Proteomes" id="UP000443843">
    <property type="component" value="Unassembled WGS sequence"/>
</dbReference>
<dbReference type="InterPro" id="IPR036388">
    <property type="entry name" value="WH-like_DNA-bd_sf"/>
</dbReference>
<gene>
    <name evidence="5" type="ORF">GLS40_09120</name>
</gene>
<dbReference type="AlphaFoldDB" id="A0A844WAV6"/>
<reference evidence="5 6" key="1">
    <citation type="submission" date="2019-11" db="EMBL/GenBank/DDBJ databases">
        <title>Pseudooceanicola pacifica sp. nov., isolated from deep-sea sediment of the Pacific Ocean.</title>
        <authorList>
            <person name="Lyu L."/>
        </authorList>
    </citation>
    <scope>NUCLEOTIDE SEQUENCE [LARGE SCALE GENOMIC DNA]</scope>
    <source>
        <strain evidence="5 6">216_PA32_1</strain>
    </source>
</reference>
<keyword evidence="1" id="KW-0805">Transcription regulation</keyword>
<protein>
    <recommendedName>
        <fullName evidence="4">HTH luxR-type domain-containing protein</fullName>
    </recommendedName>
</protein>
<comment type="caution">
    <text evidence="5">The sequence shown here is derived from an EMBL/GenBank/DDBJ whole genome shotgun (WGS) entry which is preliminary data.</text>
</comment>
<dbReference type="InterPro" id="IPR016032">
    <property type="entry name" value="Sig_transdc_resp-reg_C-effctor"/>
</dbReference>
<dbReference type="PANTHER" id="PTHR44688:SF16">
    <property type="entry name" value="DNA-BINDING TRANSCRIPTIONAL ACTIVATOR DEVR_DOSR"/>
    <property type="match status" value="1"/>
</dbReference>
<dbReference type="GO" id="GO:0006355">
    <property type="term" value="P:regulation of DNA-templated transcription"/>
    <property type="evidence" value="ECO:0007669"/>
    <property type="project" value="InterPro"/>
</dbReference>
<evidence type="ECO:0000256" key="2">
    <source>
        <dbReference type="ARBA" id="ARBA00023125"/>
    </source>
</evidence>
<organism evidence="5 6">
    <name type="scientific">Pseudooceanicola pacificus</name>
    <dbReference type="NCBI Taxonomy" id="2676438"/>
    <lineage>
        <taxon>Bacteria</taxon>
        <taxon>Pseudomonadati</taxon>
        <taxon>Pseudomonadota</taxon>
        <taxon>Alphaproteobacteria</taxon>
        <taxon>Rhodobacterales</taxon>
        <taxon>Paracoccaceae</taxon>
        <taxon>Pseudooceanicola</taxon>
    </lineage>
</organism>
<accession>A0A844WAV6</accession>
<evidence type="ECO:0000259" key="4">
    <source>
        <dbReference type="PROSITE" id="PS00622"/>
    </source>
</evidence>
<dbReference type="RefSeq" id="WP_160382449.1">
    <property type="nucleotide sequence ID" value="NZ_WNXQ01000004.1"/>
</dbReference>
<evidence type="ECO:0000313" key="6">
    <source>
        <dbReference type="Proteomes" id="UP000443843"/>
    </source>
</evidence>
<name>A0A844WAV6_9RHOB</name>
<sequence>MNKQTTSDFDSAATFAVPVDLIDIISNIGTLNFPDSLLEVVHRLVGVDFVACYRLSDYRLLEVASAASPECRLSRAMRANVHEVKRHLATAGDSVRIRVIQPITSVAGAGRPSSAEDDCETVLVYARLNTAGICMKLLRRAGREALDADRMPELERVAALLLTIISRHTELFEQKSDLTPALASREMIEDCVVNMSKLSRREREVCSRILHGLSSCAIADDLGIGKESVMTYRKRAYSRLGIASQRELLMWYLDAWNAWVNTGMRSGEAEAEAA</sequence>
<keyword evidence="6" id="KW-1185">Reference proteome</keyword>
<dbReference type="PANTHER" id="PTHR44688">
    <property type="entry name" value="DNA-BINDING TRANSCRIPTIONAL ACTIVATOR DEVR_DOSR"/>
    <property type="match status" value="1"/>
</dbReference>
<dbReference type="EMBL" id="WNXQ01000004">
    <property type="protein sequence ID" value="MWB78183.1"/>
    <property type="molecule type" value="Genomic_DNA"/>
</dbReference>
<dbReference type="Gene3D" id="1.10.10.10">
    <property type="entry name" value="Winged helix-like DNA-binding domain superfamily/Winged helix DNA-binding domain"/>
    <property type="match status" value="1"/>
</dbReference>
<dbReference type="SUPFAM" id="SSF46894">
    <property type="entry name" value="C-terminal effector domain of the bipartite response regulators"/>
    <property type="match status" value="1"/>
</dbReference>
<dbReference type="GO" id="GO:0003677">
    <property type="term" value="F:DNA binding"/>
    <property type="evidence" value="ECO:0007669"/>
    <property type="project" value="UniProtKB-KW"/>
</dbReference>
<dbReference type="PROSITE" id="PS00622">
    <property type="entry name" value="HTH_LUXR_1"/>
    <property type="match status" value="1"/>
</dbReference>
<dbReference type="InterPro" id="IPR000792">
    <property type="entry name" value="Tscrpt_reg_LuxR_C"/>
</dbReference>
<proteinExistence type="predicted"/>
<evidence type="ECO:0000256" key="1">
    <source>
        <dbReference type="ARBA" id="ARBA00023015"/>
    </source>
</evidence>
<evidence type="ECO:0000256" key="3">
    <source>
        <dbReference type="ARBA" id="ARBA00023163"/>
    </source>
</evidence>